<organism evidence="1 2">
    <name type="scientific">Rousettus aegyptiacus</name>
    <name type="common">Egyptian fruit bat</name>
    <name type="synonym">Pteropus aegyptiacus</name>
    <dbReference type="NCBI Taxonomy" id="9407"/>
    <lineage>
        <taxon>Eukaryota</taxon>
        <taxon>Metazoa</taxon>
        <taxon>Chordata</taxon>
        <taxon>Craniata</taxon>
        <taxon>Vertebrata</taxon>
        <taxon>Euteleostomi</taxon>
        <taxon>Mammalia</taxon>
        <taxon>Eutheria</taxon>
        <taxon>Laurasiatheria</taxon>
        <taxon>Chiroptera</taxon>
        <taxon>Yinpterochiroptera</taxon>
        <taxon>Pteropodoidea</taxon>
        <taxon>Pteropodidae</taxon>
        <taxon>Rousettinae</taxon>
        <taxon>Rousettus</taxon>
    </lineage>
</organism>
<evidence type="ECO:0000313" key="2">
    <source>
        <dbReference type="Proteomes" id="UP000593571"/>
    </source>
</evidence>
<accession>A0A7J8EKE9</accession>
<name>A0A7J8EKE9_ROUAE</name>
<gene>
    <name evidence="1" type="ORF">HJG63_012609</name>
</gene>
<sequence>MSLFVKPNEIERMSPLNPVEVRGYGITRCYSWQPHCLWSLNITLSPEGRHTNPTSYFLKTTGHTAVSLAWPSQQQTQETQTAALCPVVRCCLSQSSYLRVWKQQVPQPFALGRCCLTQCDTQHFSAISRCNRAGRSSLQRASWRATGTVGVRITQIRERLRESKRTECKIKSISWTTLFLSVHIMPKWLFI</sequence>
<evidence type="ECO:0000313" key="1">
    <source>
        <dbReference type="EMBL" id="KAF6435900.1"/>
    </source>
</evidence>
<dbReference type="EMBL" id="JACASE010000009">
    <property type="protein sequence ID" value="KAF6435900.1"/>
    <property type="molecule type" value="Genomic_DNA"/>
</dbReference>
<dbReference type="Proteomes" id="UP000593571">
    <property type="component" value="Unassembled WGS sequence"/>
</dbReference>
<protein>
    <submittedName>
        <fullName evidence="1">Uncharacterized protein</fullName>
    </submittedName>
</protein>
<comment type="caution">
    <text evidence="1">The sequence shown here is derived from an EMBL/GenBank/DDBJ whole genome shotgun (WGS) entry which is preliminary data.</text>
</comment>
<dbReference type="AlphaFoldDB" id="A0A7J8EKE9"/>
<proteinExistence type="predicted"/>
<reference evidence="1 2" key="1">
    <citation type="journal article" date="2020" name="Nature">
        <title>Six reference-quality genomes reveal evolution of bat adaptations.</title>
        <authorList>
            <person name="Jebb D."/>
            <person name="Huang Z."/>
            <person name="Pippel M."/>
            <person name="Hughes G.M."/>
            <person name="Lavrichenko K."/>
            <person name="Devanna P."/>
            <person name="Winkler S."/>
            <person name="Jermiin L.S."/>
            <person name="Skirmuntt E.C."/>
            <person name="Katzourakis A."/>
            <person name="Burkitt-Gray L."/>
            <person name="Ray D.A."/>
            <person name="Sullivan K.A.M."/>
            <person name="Roscito J.G."/>
            <person name="Kirilenko B.M."/>
            <person name="Davalos L.M."/>
            <person name="Corthals A.P."/>
            <person name="Power M.L."/>
            <person name="Jones G."/>
            <person name="Ransome R.D."/>
            <person name="Dechmann D.K.N."/>
            <person name="Locatelli A.G."/>
            <person name="Puechmaille S.J."/>
            <person name="Fedrigo O."/>
            <person name="Jarvis E.D."/>
            <person name="Hiller M."/>
            <person name="Vernes S.C."/>
            <person name="Myers E.W."/>
            <person name="Teeling E.C."/>
        </authorList>
    </citation>
    <scope>NUCLEOTIDE SEQUENCE [LARGE SCALE GENOMIC DNA]</scope>
    <source>
        <strain evidence="1">MRouAeg1</strain>
        <tissue evidence="1">Muscle</tissue>
    </source>
</reference>
<keyword evidence="2" id="KW-1185">Reference proteome</keyword>